<evidence type="ECO:0000313" key="3">
    <source>
        <dbReference type="Proteomes" id="UP000094056"/>
    </source>
</evidence>
<evidence type="ECO:0000313" key="2">
    <source>
        <dbReference type="EMBL" id="ODS30587.1"/>
    </source>
</evidence>
<feature type="transmembrane region" description="Helical" evidence="1">
    <location>
        <begin position="98"/>
        <end position="117"/>
    </location>
</feature>
<dbReference type="Proteomes" id="UP000094056">
    <property type="component" value="Unassembled WGS sequence"/>
</dbReference>
<feature type="transmembrane region" description="Helical" evidence="1">
    <location>
        <begin position="20"/>
        <end position="43"/>
    </location>
</feature>
<feature type="transmembrane region" description="Helical" evidence="1">
    <location>
        <begin position="291"/>
        <end position="309"/>
    </location>
</feature>
<comment type="caution">
    <text evidence="2">The sequence shown here is derived from an EMBL/GenBank/DDBJ whole genome shotgun (WGS) entry which is preliminary data.</text>
</comment>
<protein>
    <recommendedName>
        <fullName evidence="4">Glycosyltransferase RgtA/B/C/D-like domain-containing protein</fullName>
    </recommendedName>
</protein>
<keyword evidence="1" id="KW-0472">Membrane</keyword>
<feature type="transmembrane region" description="Helical" evidence="1">
    <location>
        <begin position="175"/>
        <end position="203"/>
    </location>
</feature>
<sequence length="502" mass="57680">MELEKKTTSKPHFEHSLMVRPLVLCLLVAIIGIIPARIIGYGYMPGDDANRHAAKVVSGKDWDEILVLRDDVKMDSHPGWHAILNIIYKATNYSTDHLVDISVISLFILFSLVPLMLLDRPEAWPISMLTFVIAGPGLLGRLLLGRPYIFTMSVVLVLCFLWPKLRSKKLPYKFLIFLTLLMAASTWIHCAWYLLALPVICFFMAREWRAGILVSFSTIIGIVLGASFTGHPYLLLKQNILHVIHAFGSHDFQHMLVGEFQSSRGDVLMVMVVAIILAWRKMRGSWNSKIIDNPVFILAVSGWALGFVSNRFWLDWGMTATIAWMSLEYQEVLKEKINHLSWRRVLITIGILGTLYIAVTNDSGRRWTHNLSIKYLHLDNPDHALWLPDPGGIVYSNSMRIFYQTFLKNPHAPWRYILGFEPIIMPPEDLKIYRNIQRNFGHFKTFEPWVKKMKPEDRLIINHTPDKAPKIQGLEWHLVTGNVWIGRLPRDSKEGAKEQNNK</sequence>
<evidence type="ECO:0008006" key="4">
    <source>
        <dbReference type="Google" id="ProtNLM"/>
    </source>
</evidence>
<dbReference type="AlphaFoldDB" id="A0A1E3X4Q1"/>
<feature type="transmembrane region" description="Helical" evidence="1">
    <location>
        <begin position="210"/>
        <end position="228"/>
    </location>
</feature>
<gene>
    <name evidence="2" type="ORF">SCARUB_04298</name>
</gene>
<feature type="transmembrane region" description="Helical" evidence="1">
    <location>
        <begin position="123"/>
        <end position="140"/>
    </location>
</feature>
<accession>A0A1E3X4Q1</accession>
<feature type="transmembrane region" description="Helical" evidence="1">
    <location>
        <begin position="341"/>
        <end position="359"/>
    </location>
</feature>
<proteinExistence type="predicted"/>
<organism evidence="2 3">
    <name type="scientific">Candidatus Scalindua rubra</name>
    <dbReference type="NCBI Taxonomy" id="1872076"/>
    <lineage>
        <taxon>Bacteria</taxon>
        <taxon>Pseudomonadati</taxon>
        <taxon>Planctomycetota</taxon>
        <taxon>Candidatus Brocadiia</taxon>
        <taxon>Candidatus Brocadiales</taxon>
        <taxon>Candidatus Scalinduaceae</taxon>
        <taxon>Candidatus Scalindua</taxon>
    </lineage>
</organism>
<reference evidence="2 3" key="1">
    <citation type="submission" date="2016-07" db="EMBL/GenBank/DDBJ databases">
        <title>Draft genome of Scalindua rubra, obtained from a brine-seawater interface in the Red Sea, sheds light on salt adaptation in anammox bacteria.</title>
        <authorList>
            <person name="Speth D.R."/>
            <person name="Lagkouvardos I."/>
            <person name="Wang Y."/>
            <person name="Qian P.-Y."/>
            <person name="Dutilh B.E."/>
            <person name="Jetten M.S."/>
        </authorList>
    </citation>
    <scope>NUCLEOTIDE SEQUENCE [LARGE SCALE GENOMIC DNA]</scope>
    <source>
        <strain evidence="2">BSI-1</strain>
    </source>
</reference>
<name>A0A1E3X4Q1_9BACT</name>
<feature type="transmembrane region" description="Helical" evidence="1">
    <location>
        <begin position="262"/>
        <end position="279"/>
    </location>
</feature>
<keyword evidence="1" id="KW-1133">Transmembrane helix</keyword>
<evidence type="ECO:0000256" key="1">
    <source>
        <dbReference type="SAM" id="Phobius"/>
    </source>
</evidence>
<dbReference type="EMBL" id="MAYW01000203">
    <property type="protein sequence ID" value="ODS30587.1"/>
    <property type="molecule type" value="Genomic_DNA"/>
</dbReference>
<keyword evidence="1" id="KW-0812">Transmembrane</keyword>